<evidence type="ECO:0000313" key="3">
    <source>
        <dbReference type="Proteomes" id="UP000535491"/>
    </source>
</evidence>
<dbReference type="Proteomes" id="UP000535491">
    <property type="component" value="Unassembled WGS sequence"/>
</dbReference>
<accession>A0A7W2A917</accession>
<sequence>MAGSPCRGSRLNPPSWQSVKSGPGTDRYSDWSGHHQVWPGDVNEGGTAKENPFVLQG</sequence>
<comment type="caution">
    <text evidence="2">The sequence shown here is derived from an EMBL/GenBank/DDBJ whole genome shotgun (WGS) entry which is preliminary data.</text>
</comment>
<name>A0A7W2A917_9BACL</name>
<evidence type="ECO:0000256" key="1">
    <source>
        <dbReference type="SAM" id="MobiDB-lite"/>
    </source>
</evidence>
<dbReference type="EMBL" id="JACEIQ010000025">
    <property type="protein sequence ID" value="MBA4496171.1"/>
    <property type="molecule type" value="Genomic_DNA"/>
</dbReference>
<evidence type="ECO:0000313" key="2">
    <source>
        <dbReference type="EMBL" id="MBA4496171.1"/>
    </source>
</evidence>
<keyword evidence="3" id="KW-1185">Reference proteome</keyword>
<proteinExistence type="predicted"/>
<organism evidence="2 3">
    <name type="scientific">Paenactinomyces guangxiensis</name>
    <dbReference type="NCBI Taxonomy" id="1490290"/>
    <lineage>
        <taxon>Bacteria</taxon>
        <taxon>Bacillati</taxon>
        <taxon>Bacillota</taxon>
        <taxon>Bacilli</taxon>
        <taxon>Bacillales</taxon>
        <taxon>Thermoactinomycetaceae</taxon>
        <taxon>Paenactinomyces</taxon>
    </lineage>
</organism>
<reference evidence="2 3" key="1">
    <citation type="submission" date="2020-07" db="EMBL/GenBank/DDBJ databases">
        <authorList>
            <person name="Feng H."/>
        </authorList>
    </citation>
    <scope>NUCLEOTIDE SEQUENCE [LARGE SCALE GENOMIC DNA]</scope>
    <source>
        <strain evidence="3">s-10</strain>
    </source>
</reference>
<gene>
    <name evidence="2" type="ORF">H1191_18005</name>
</gene>
<protein>
    <submittedName>
        <fullName evidence="2">Uncharacterized protein</fullName>
    </submittedName>
</protein>
<dbReference type="AlphaFoldDB" id="A0A7W2A917"/>
<feature type="region of interest" description="Disordered" evidence="1">
    <location>
        <begin position="1"/>
        <end position="57"/>
    </location>
</feature>
<dbReference type="RefSeq" id="WP_181754344.1">
    <property type="nucleotide sequence ID" value="NZ_JACEIQ010000025.1"/>
</dbReference>